<dbReference type="EMBL" id="VBQZ03000034">
    <property type="protein sequence ID" value="MXQ86587.1"/>
    <property type="molecule type" value="Genomic_DNA"/>
</dbReference>
<organism evidence="1 2">
    <name type="scientific">Bos mutus</name>
    <name type="common">wild yak</name>
    <dbReference type="NCBI Taxonomy" id="72004"/>
    <lineage>
        <taxon>Eukaryota</taxon>
        <taxon>Metazoa</taxon>
        <taxon>Chordata</taxon>
        <taxon>Craniata</taxon>
        <taxon>Vertebrata</taxon>
        <taxon>Euteleostomi</taxon>
        <taxon>Mammalia</taxon>
        <taxon>Eutheria</taxon>
        <taxon>Laurasiatheria</taxon>
        <taxon>Artiodactyla</taxon>
        <taxon>Ruminantia</taxon>
        <taxon>Pecora</taxon>
        <taxon>Bovidae</taxon>
        <taxon>Bovinae</taxon>
        <taxon>Bos</taxon>
    </lineage>
</organism>
<comment type="caution">
    <text evidence="1">The sequence shown here is derived from an EMBL/GenBank/DDBJ whole genome shotgun (WGS) entry which is preliminary data.</text>
</comment>
<name>A0A6B0RCZ6_9CETA</name>
<reference evidence="1" key="1">
    <citation type="submission" date="2019-10" db="EMBL/GenBank/DDBJ databases">
        <title>The sequence and de novo assembly of the wild yak genome.</title>
        <authorList>
            <person name="Liu Y."/>
        </authorList>
    </citation>
    <scope>NUCLEOTIDE SEQUENCE [LARGE SCALE GENOMIC DNA]</scope>
    <source>
        <strain evidence="1">WY2019</strain>
    </source>
</reference>
<gene>
    <name evidence="1" type="ORF">E5288_WYG013129</name>
</gene>
<keyword evidence="2" id="KW-1185">Reference proteome</keyword>
<evidence type="ECO:0000313" key="1">
    <source>
        <dbReference type="EMBL" id="MXQ86587.1"/>
    </source>
</evidence>
<dbReference type="AlphaFoldDB" id="A0A6B0RCZ6"/>
<proteinExistence type="predicted"/>
<dbReference type="Proteomes" id="UP000322234">
    <property type="component" value="Unassembled WGS sequence"/>
</dbReference>
<protein>
    <submittedName>
        <fullName evidence="1">Uncharacterized protein</fullName>
    </submittedName>
</protein>
<sequence>MSCPPVGGSDGLQPQRLSTRLLRVRTWATLFLSRLAGGLRAASDSQWDDGSFHLDASRTCSTLGLLRIPKSLPDNRGSKMNSACGLCPSIYYALDKRTVVAFEAPRLETSLAEARDFLFSESHFFHLLTGVVWARRILEALHGEYMSHIPSKREKMHSTHRNTNTEELQKLKEDYGYQEVANNLKF</sequence>
<evidence type="ECO:0000313" key="2">
    <source>
        <dbReference type="Proteomes" id="UP000322234"/>
    </source>
</evidence>
<accession>A0A6B0RCZ6</accession>